<reference evidence="5 6" key="1">
    <citation type="submission" date="2019-11" db="EMBL/GenBank/DDBJ databases">
        <authorList>
            <person name="Jiang L.-Q."/>
        </authorList>
    </citation>
    <scope>NUCLEOTIDE SEQUENCE [LARGE SCALE GENOMIC DNA]</scope>
    <source>
        <strain evidence="5 6">YIM 132087</strain>
    </source>
</reference>
<dbReference type="InterPro" id="IPR001753">
    <property type="entry name" value="Enoyl-CoA_hydra/iso"/>
</dbReference>
<keyword evidence="2" id="KW-0443">Lipid metabolism</keyword>
<dbReference type="AlphaFoldDB" id="A0A7K1FPA9"/>
<keyword evidence="3" id="KW-0456">Lyase</keyword>
<dbReference type="PANTHER" id="PTHR11941">
    <property type="entry name" value="ENOYL-COA HYDRATASE-RELATED"/>
    <property type="match status" value="1"/>
</dbReference>
<dbReference type="NCBIfam" id="NF006100">
    <property type="entry name" value="PRK08252.1"/>
    <property type="match status" value="1"/>
</dbReference>
<dbReference type="Gene3D" id="1.10.12.10">
    <property type="entry name" value="Lyase 2-enoyl-coa Hydratase, Chain A, domain 2"/>
    <property type="match status" value="1"/>
</dbReference>
<dbReference type="EMBL" id="WLYK01000008">
    <property type="protein sequence ID" value="MTD15988.1"/>
    <property type="molecule type" value="Genomic_DNA"/>
</dbReference>
<dbReference type="CDD" id="cd06558">
    <property type="entry name" value="crotonase-like"/>
    <property type="match status" value="1"/>
</dbReference>
<evidence type="ECO:0000256" key="1">
    <source>
        <dbReference type="ARBA" id="ARBA00005254"/>
    </source>
</evidence>
<dbReference type="InterPro" id="IPR029045">
    <property type="entry name" value="ClpP/crotonase-like_dom_sf"/>
</dbReference>
<dbReference type="PANTHER" id="PTHR11941:SF169">
    <property type="entry name" value="(7AS)-7A-METHYL-1,5-DIOXO-2,3,5,6,7,7A-HEXAHYDRO-1H-INDENE-CARBOXYL-COA HYDROLASE"/>
    <property type="match status" value="1"/>
</dbReference>
<organism evidence="5 6">
    <name type="scientific">Nakamurella alba</name>
    <dbReference type="NCBI Taxonomy" id="2665158"/>
    <lineage>
        <taxon>Bacteria</taxon>
        <taxon>Bacillati</taxon>
        <taxon>Actinomycetota</taxon>
        <taxon>Actinomycetes</taxon>
        <taxon>Nakamurellales</taxon>
        <taxon>Nakamurellaceae</taxon>
        <taxon>Nakamurella</taxon>
    </lineage>
</organism>
<dbReference type="GO" id="GO:0006635">
    <property type="term" value="P:fatty acid beta-oxidation"/>
    <property type="evidence" value="ECO:0007669"/>
    <property type="project" value="TreeGrafter"/>
</dbReference>
<evidence type="ECO:0000256" key="4">
    <source>
        <dbReference type="RuleBase" id="RU003707"/>
    </source>
</evidence>
<dbReference type="SUPFAM" id="SSF52096">
    <property type="entry name" value="ClpP/crotonase"/>
    <property type="match status" value="1"/>
</dbReference>
<dbReference type="Proteomes" id="UP000460221">
    <property type="component" value="Unassembled WGS sequence"/>
</dbReference>
<dbReference type="InterPro" id="IPR014748">
    <property type="entry name" value="Enoyl-CoA_hydra_C"/>
</dbReference>
<name>A0A7K1FPA9_9ACTN</name>
<dbReference type="InterPro" id="IPR018376">
    <property type="entry name" value="Enoyl-CoA_hyd/isom_CS"/>
</dbReference>
<accession>A0A7K1FPA9</accession>
<dbReference type="RefSeq" id="WP_154769978.1">
    <property type="nucleotide sequence ID" value="NZ_WLYK01000008.1"/>
</dbReference>
<evidence type="ECO:0000256" key="3">
    <source>
        <dbReference type="ARBA" id="ARBA00023239"/>
    </source>
</evidence>
<comment type="caution">
    <text evidence="5">The sequence shown here is derived from an EMBL/GenBank/DDBJ whole genome shotgun (WGS) entry which is preliminary data.</text>
</comment>
<gene>
    <name evidence="5" type="ORF">GIS00_18795</name>
</gene>
<dbReference type="GO" id="GO:0016829">
    <property type="term" value="F:lyase activity"/>
    <property type="evidence" value="ECO:0007669"/>
    <property type="project" value="UniProtKB-KW"/>
</dbReference>
<evidence type="ECO:0000313" key="5">
    <source>
        <dbReference type="EMBL" id="MTD15988.1"/>
    </source>
</evidence>
<comment type="similarity">
    <text evidence="1 4">Belongs to the enoyl-CoA hydratase/isomerase family.</text>
</comment>
<protein>
    <submittedName>
        <fullName evidence="5">Crotonase/enoyl-CoA hydratase family protein</fullName>
    </submittedName>
</protein>
<evidence type="ECO:0000256" key="2">
    <source>
        <dbReference type="ARBA" id="ARBA00023098"/>
    </source>
</evidence>
<keyword evidence="6" id="KW-1185">Reference proteome</keyword>
<dbReference type="PROSITE" id="PS00166">
    <property type="entry name" value="ENOYL_COA_HYDRATASE"/>
    <property type="match status" value="1"/>
</dbReference>
<dbReference type="Gene3D" id="3.90.226.10">
    <property type="entry name" value="2-enoyl-CoA Hydratase, Chain A, domain 1"/>
    <property type="match status" value="1"/>
</dbReference>
<evidence type="ECO:0000313" key="6">
    <source>
        <dbReference type="Proteomes" id="UP000460221"/>
    </source>
</evidence>
<dbReference type="Pfam" id="PF00378">
    <property type="entry name" value="ECH_1"/>
    <property type="match status" value="1"/>
</dbReference>
<proteinExistence type="inferred from homology"/>
<sequence>MTDEPAVLYHRDGTVGVITLNRPKAMNSANAALSDLVGEYLEQIAADPEVRVGVITGTGRAFCAGMDLKAFAAGEDVAGKHPEWGFAGAAQHWIDKPLIAAVNGFAFGGGAELMLACDLAVISSTASIAVPEVKRGLFAAGGGAVRLARLLPRRLAAELLLTGRPLTAPEALAAGLVNRMVEPDELMPATLELAREIGANAPLALQVTKQVMYRSLAAGDDWTDEAWAENAAAFAKIAVSADAAEGATAFAEKRDPVWTGK</sequence>